<evidence type="ECO:0000313" key="2">
    <source>
        <dbReference type="Proteomes" id="UP000006729"/>
    </source>
</evidence>
<name>A0A2K1Y6X7_POPTR</name>
<organism evidence="1 2">
    <name type="scientific">Populus trichocarpa</name>
    <name type="common">Western balsam poplar</name>
    <name type="synonym">Populus balsamifera subsp. trichocarpa</name>
    <dbReference type="NCBI Taxonomy" id="3694"/>
    <lineage>
        <taxon>Eukaryota</taxon>
        <taxon>Viridiplantae</taxon>
        <taxon>Streptophyta</taxon>
        <taxon>Embryophyta</taxon>
        <taxon>Tracheophyta</taxon>
        <taxon>Spermatophyta</taxon>
        <taxon>Magnoliopsida</taxon>
        <taxon>eudicotyledons</taxon>
        <taxon>Gunneridae</taxon>
        <taxon>Pentapetalae</taxon>
        <taxon>rosids</taxon>
        <taxon>fabids</taxon>
        <taxon>Malpighiales</taxon>
        <taxon>Salicaceae</taxon>
        <taxon>Saliceae</taxon>
        <taxon>Populus</taxon>
    </lineage>
</organism>
<gene>
    <name evidence="1" type="ORF">POPTR_012G006600</name>
</gene>
<proteinExistence type="predicted"/>
<dbReference type="Proteomes" id="UP000006729">
    <property type="component" value="Chromosome 12"/>
</dbReference>
<protein>
    <submittedName>
        <fullName evidence="1">Uncharacterized protein</fullName>
    </submittedName>
</protein>
<accession>A0A2K1Y6X7</accession>
<sequence length="148" mass="16376">MAIIWKTGICLYLRLGGNCFPSTLCTSICCCICIFSCMVHCICNLNTIIIHLQSDYSNSSQNSVIQDSFCQFGIRSLSFSIFLGDSYLGCLDYMTLGSTWFGFKVIVVYVVTELDSSLMESETTAPPEDIICSRISLVMALVNGFVCF</sequence>
<dbReference type="EMBL" id="CM009301">
    <property type="protein sequence ID" value="PNT08784.1"/>
    <property type="molecule type" value="Genomic_DNA"/>
</dbReference>
<keyword evidence="2" id="KW-1185">Reference proteome</keyword>
<evidence type="ECO:0000313" key="1">
    <source>
        <dbReference type="EMBL" id="PNT08784.1"/>
    </source>
</evidence>
<dbReference type="AlphaFoldDB" id="A0A2K1Y6X7"/>
<reference evidence="1 2" key="1">
    <citation type="journal article" date="2006" name="Science">
        <title>The genome of black cottonwood, Populus trichocarpa (Torr. &amp; Gray).</title>
        <authorList>
            <person name="Tuskan G.A."/>
            <person name="Difazio S."/>
            <person name="Jansson S."/>
            <person name="Bohlmann J."/>
            <person name="Grigoriev I."/>
            <person name="Hellsten U."/>
            <person name="Putnam N."/>
            <person name="Ralph S."/>
            <person name="Rombauts S."/>
            <person name="Salamov A."/>
            <person name="Schein J."/>
            <person name="Sterck L."/>
            <person name="Aerts A."/>
            <person name="Bhalerao R.R."/>
            <person name="Bhalerao R.P."/>
            <person name="Blaudez D."/>
            <person name="Boerjan W."/>
            <person name="Brun A."/>
            <person name="Brunner A."/>
            <person name="Busov V."/>
            <person name="Campbell M."/>
            <person name="Carlson J."/>
            <person name="Chalot M."/>
            <person name="Chapman J."/>
            <person name="Chen G.L."/>
            <person name="Cooper D."/>
            <person name="Coutinho P.M."/>
            <person name="Couturier J."/>
            <person name="Covert S."/>
            <person name="Cronk Q."/>
            <person name="Cunningham R."/>
            <person name="Davis J."/>
            <person name="Degroeve S."/>
            <person name="Dejardin A."/>
            <person name="Depamphilis C."/>
            <person name="Detter J."/>
            <person name="Dirks B."/>
            <person name="Dubchak I."/>
            <person name="Duplessis S."/>
            <person name="Ehlting J."/>
            <person name="Ellis B."/>
            <person name="Gendler K."/>
            <person name="Goodstein D."/>
            <person name="Gribskov M."/>
            <person name="Grimwood J."/>
            <person name="Groover A."/>
            <person name="Gunter L."/>
            <person name="Hamberger B."/>
            <person name="Heinze B."/>
            <person name="Helariutta Y."/>
            <person name="Henrissat B."/>
            <person name="Holligan D."/>
            <person name="Holt R."/>
            <person name="Huang W."/>
            <person name="Islam-Faridi N."/>
            <person name="Jones S."/>
            <person name="Jones-Rhoades M."/>
            <person name="Jorgensen R."/>
            <person name="Joshi C."/>
            <person name="Kangasjarvi J."/>
            <person name="Karlsson J."/>
            <person name="Kelleher C."/>
            <person name="Kirkpatrick R."/>
            <person name="Kirst M."/>
            <person name="Kohler A."/>
            <person name="Kalluri U."/>
            <person name="Larimer F."/>
            <person name="Leebens-Mack J."/>
            <person name="Leple J.C."/>
            <person name="Locascio P."/>
            <person name="Lou Y."/>
            <person name="Lucas S."/>
            <person name="Martin F."/>
            <person name="Montanini B."/>
            <person name="Napoli C."/>
            <person name="Nelson D.R."/>
            <person name="Nelson C."/>
            <person name="Nieminen K."/>
            <person name="Nilsson O."/>
            <person name="Pereda V."/>
            <person name="Peter G."/>
            <person name="Philippe R."/>
            <person name="Pilate G."/>
            <person name="Poliakov A."/>
            <person name="Razumovskaya J."/>
            <person name="Richardson P."/>
            <person name="Rinaldi C."/>
            <person name="Ritland K."/>
            <person name="Rouze P."/>
            <person name="Ryaboy D."/>
            <person name="Schmutz J."/>
            <person name="Schrader J."/>
            <person name="Segerman B."/>
            <person name="Shin H."/>
            <person name="Siddiqui A."/>
            <person name="Sterky F."/>
            <person name="Terry A."/>
            <person name="Tsai C.J."/>
            <person name="Uberbacher E."/>
            <person name="Unneberg P."/>
            <person name="Vahala J."/>
            <person name="Wall K."/>
            <person name="Wessler S."/>
            <person name="Yang G."/>
            <person name="Yin T."/>
            <person name="Douglas C."/>
            <person name="Marra M."/>
            <person name="Sandberg G."/>
            <person name="Van de Peer Y."/>
            <person name="Rokhsar D."/>
        </authorList>
    </citation>
    <scope>NUCLEOTIDE SEQUENCE [LARGE SCALE GENOMIC DNA]</scope>
    <source>
        <strain evidence="2">cv. Nisqually</strain>
    </source>
</reference>
<dbReference type="InParanoid" id="A0A2K1Y6X7"/>